<evidence type="ECO:0000256" key="1">
    <source>
        <dbReference type="SAM" id="Phobius"/>
    </source>
</evidence>
<evidence type="ECO:0000313" key="3">
    <source>
        <dbReference type="Proteomes" id="UP000572680"/>
    </source>
</evidence>
<organism evidence="2 3">
    <name type="scientific">Actinomadura namibiensis</name>
    <dbReference type="NCBI Taxonomy" id="182080"/>
    <lineage>
        <taxon>Bacteria</taxon>
        <taxon>Bacillati</taxon>
        <taxon>Actinomycetota</taxon>
        <taxon>Actinomycetes</taxon>
        <taxon>Streptosporangiales</taxon>
        <taxon>Thermomonosporaceae</taxon>
        <taxon>Actinomadura</taxon>
    </lineage>
</organism>
<dbReference type="EMBL" id="JACJIA010000001">
    <property type="protein sequence ID" value="MBA8948546.1"/>
    <property type="molecule type" value="Genomic_DNA"/>
</dbReference>
<name>A0A7W3LI53_ACTNM</name>
<dbReference type="AlphaFoldDB" id="A0A7W3LI53"/>
<evidence type="ECO:0000313" key="2">
    <source>
        <dbReference type="EMBL" id="MBA8948546.1"/>
    </source>
</evidence>
<accession>A0A7W3LI53</accession>
<gene>
    <name evidence="2" type="ORF">HNR61_000144</name>
</gene>
<keyword evidence="3" id="KW-1185">Reference proteome</keyword>
<sequence length="151" mass="16895">MSRGARQRPRRRWGFWPELPRSERDRGQVVEFTGMLPFILLVFVAVWEAFLIGWSMSYTTHSANEGARVAAVGGDQEEVREAARKRVVGSFADDENFKVKYPVGAQCDGAGPRDPDCGYVRVSIKPPLVFEGLNLPITVSHRARVVYEGKG</sequence>
<keyword evidence="1" id="KW-0812">Transmembrane</keyword>
<keyword evidence="1" id="KW-1133">Transmembrane helix</keyword>
<keyword evidence="1" id="KW-0472">Membrane</keyword>
<dbReference type="RefSeq" id="WP_182841165.1">
    <property type="nucleotide sequence ID" value="NZ_BAAALP010000030.1"/>
</dbReference>
<protein>
    <submittedName>
        <fullName evidence="2">Pilus assembly protein CpaE</fullName>
    </submittedName>
</protein>
<feature type="transmembrane region" description="Helical" evidence="1">
    <location>
        <begin position="29"/>
        <end position="54"/>
    </location>
</feature>
<dbReference type="Proteomes" id="UP000572680">
    <property type="component" value="Unassembled WGS sequence"/>
</dbReference>
<proteinExistence type="predicted"/>
<comment type="caution">
    <text evidence="2">The sequence shown here is derived from an EMBL/GenBank/DDBJ whole genome shotgun (WGS) entry which is preliminary data.</text>
</comment>
<reference evidence="2 3" key="1">
    <citation type="submission" date="2020-08" db="EMBL/GenBank/DDBJ databases">
        <title>Genomic Encyclopedia of Type Strains, Phase IV (KMG-IV): sequencing the most valuable type-strain genomes for metagenomic binning, comparative biology and taxonomic classification.</title>
        <authorList>
            <person name="Goeker M."/>
        </authorList>
    </citation>
    <scope>NUCLEOTIDE SEQUENCE [LARGE SCALE GENOMIC DNA]</scope>
    <source>
        <strain evidence="2 3">DSM 44197</strain>
    </source>
</reference>